<dbReference type="SUPFAM" id="SSF53756">
    <property type="entry name" value="UDP-Glycosyltransferase/glycogen phosphorylase"/>
    <property type="match status" value="1"/>
</dbReference>
<gene>
    <name evidence="3" type="ORF">NX778_12765</name>
</gene>
<accession>A0ABT2CY79</accession>
<dbReference type="EMBL" id="JANUGU010000003">
    <property type="protein sequence ID" value="MCS0658936.1"/>
    <property type="molecule type" value="Genomic_DNA"/>
</dbReference>
<evidence type="ECO:0000259" key="2">
    <source>
        <dbReference type="Pfam" id="PF13439"/>
    </source>
</evidence>
<keyword evidence="4" id="KW-1185">Reference proteome</keyword>
<dbReference type="PANTHER" id="PTHR45947">
    <property type="entry name" value="SULFOQUINOVOSYL TRANSFERASE SQD2"/>
    <property type="match status" value="1"/>
</dbReference>
<dbReference type="RefSeq" id="WP_258812121.1">
    <property type="nucleotide sequence ID" value="NZ_JANUGU010000003.1"/>
</dbReference>
<feature type="domain" description="Glycosyl transferase family 1" evidence="1">
    <location>
        <begin position="192"/>
        <end position="358"/>
    </location>
</feature>
<evidence type="ECO:0000313" key="3">
    <source>
        <dbReference type="EMBL" id="MCS0658936.1"/>
    </source>
</evidence>
<protein>
    <submittedName>
        <fullName evidence="3">Glycosyltransferase family 4 protein</fullName>
    </submittedName>
</protein>
<dbReference type="PANTHER" id="PTHR45947:SF3">
    <property type="entry name" value="SULFOQUINOVOSYL TRANSFERASE SQD2"/>
    <property type="match status" value="1"/>
</dbReference>
<evidence type="ECO:0000259" key="1">
    <source>
        <dbReference type="Pfam" id="PF00534"/>
    </source>
</evidence>
<name>A0ABT2CY79_9BURK</name>
<sequence length="399" mass="44566">MRILYHHRTRSKDGQFVHIEEMINALRAQGHEVIVTAPPAMEQESFGADAGAVALLKRWLPKWFYELAELSYSLVAYRRLAKAIDQHQPDCIYERYNLFLPAGIWAARKYKLPLLLEINAPILEERSRYDGLSLKRLARWSQAYAWRRADMVLPVTRVLGDIVASYGVEQRHIAVIPNGINGERFGSAPDTEAAKRALGLDGRLVLGFTGFVRDWHGLDKVLDLIASDPPNARRHLLVVGDGPARAGLERQARELGIEQRVTFTGIVGRDEVARHVAAFDIALQPAVVAYASPLKLFEYLALGKAIVGPAQPNLKEILRHEDNALLFEPDDKAGLANAIARLSRDDALRRKLAANARATIAEQQLTWDANARRVVALFRQLLAERMSSSARRKDAAALT</sequence>
<dbReference type="InterPro" id="IPR028098">
    <property type="entry name" value="Glyco_trans_4-like_N"/>
</dbReference>
<dbReference type="InterPro" id="IPR050194">
    <property type="entry name" value="Glycosyltransferase_grp1"/>
</dbReference>
<feature type="domain" description="Glycosyltransferase subfamily 4-like N-terminal" evidence="2">
    <location>
        <begin position="14"/>
        <end position="183"/>
    </location>
</feature>
<comment type="caution">
    <text evidence="3">The sequence shown here is derived from an EMBL/GenBank/DDBJ whole genome shotgun (WGS) entry which is preliminary data.</text>
</comment>
<dbReference type="CDD" id="cd03794">
    <property type="entry name" value="GT4_WbuB-like"/>
    <property type="match status" value="1"/>
</dbReference>
<organism evidence="3 4">
    <name type="scientific">Massilia terrae</name>
    <dbReference type="NCBI Taxonomy" id="1811224"/>
    <lineage>
        <taxon>Bacteria</taxon>
        <taxon>Pseudomonadati</taxon>
        <taxon>Pseudomonadota</taxon>
        <taxon>Betaproteobacteria</taxon>
        <taxon>Burkholderiales</taxon>
        <taxon>Oxalobacteraceae</taxon>
        <taxon>Telluria group</taxon>
        <taxon>Massilia</taxon>
    </lineage>
</organism>
<proteinExistence type="predicted"/>
<reference evidence="3 4" key="1">
    <citation type="submission" date="2022-08" db="EMBL/GenBank/DDBJ databases">
        <title>Reclassification of Massilia species as members of the genera Telluria, Duganella, Pseudoduganella, Mokoshia gen. nov. and Zemynaea gen. nov. using orthogonal and non-orthogonal genome-based approaches.</title>
        <authorList>
            <person name="Bowman J.P."/>
        </authorList>
    </citation>
    <scope>NUCLEOTIDE SEQUENCE [LARGE SCALE GENOMIC DNA]</scope>
    <source>
        <strain evidence="3 4">JCM 31606</strain>
    </source>
</reference>
<dbReference type="Gene3D" id="3.40.50.2000">
    <property type="entry name" value="Glycogen Phosphorylase B"/>
    <property type="match status" value="2"/>
</dbReference>
<dbReference type="InterPro" id="IPR001296">
    <property type="entry name" value="Glyco_trans_1"/>
</dbReference>
<dbReference type="Pfam" id="PF13439">
    <property type="entry name" value="Glyco_transf_4"/>
    <property type="match status" value="1"/>
</dbReference>
<dbReference type="Proteomes" id="UP001204621">
    <property type="component" value="Unassembled WGS sequence"/>
</dbReference>
<dbReference type="Pfam" id="PF00534">
    <property type="entry name" value="Glycos_transf_1"/>
    <property type="match status" value="1"/>
</dbReference>
<evidence type="ECO:0000313" key="4">
    <source>
        <dbReference type="Proteomes" id="UP001204621"/>
    </source>
</evidence>